<accession>A0A4C1XZ36</accession>
<gene>
    <name evidence="1" type="ORF">EVAR_88874_1</name>
</gene>
<keyword evidence="1" id="KW-0695">RNA-directed DNA polymerase</keyword>
<proteinExistence type="predicted"/>
<protein>
    <submittedName>
        <fullName evidence="1">Probable RNA-directed DNA polymerase from transposon X-element</fullName>
    </submittedName>
</protein>
<sequence length="92" mass="10487">MCIRSVSRTYESYGSSTPVFAHAAFKALDRLQVTQDKFLRDATDAHWSVRNSILHRDLEFPTITKSMKDASKRFFDIAELHPNALPLLGSFL</sequence>
<dbReference type="EMBL" id="BGZK01000993">
    <property type="protein sequence ID" value="GBP67822.1"/>
    <property type="molecule type" value="Genomic_DNA"/>
</dbReference>
<name>A0A4C1XZ36_EUMVA</name>
<keyword evidence="2" id="KW-1185">Reference proteome</keyword>
<dbReference type="AlphaFoldDB" id="A0A4C1XZ36"/>
<organism evidence="1 2">
    <name type="scientific">Eumeta variegata</name>
    <name type="common">Bagworm moth</name>
    <name type="synonym">Eumeta japonica</name>
    <dbReference type="NCBI Taxonomy" id="151549"/>
    <lineage>
        <taxon>Eukaryota</taxon>
        <taxon>Metazoa</taxon>
        <taxon>Ecdysozoa</taxon>
        <taxon>Arthropoda</taxon>
        <taxon>Hexapoda</taxon>
        <taxon>Insecta</taxon>
        <taxon>Pterygota</taxon>
        <taxon>Neoptera</taxon>
        <taxon>Endopterygota</taxon>
        <taxon>Lepidoptera</taxon>
        <taxon>Glossata</taxon>
        <taxon>Ditrysia</taxon>
        <taxon>Tineoidea</taxon>
        <taxon>Psychidae</taxon>
        <taxon>Oiketicinae</taxon>
        <taxon>Eumeta</taxon>
    </lineage>
</organism>
<comment type="caution">
    <text evidence="1">The sequence shown here is derived from an EMBL/GenBank/DDBJ whole genome shotgun (WGS) entry which is preliminary data.</text>
</comment>
<keyword evidence="1" id="KW-0808">Transferase</keyword>
<evidence type="ECO:0000313" key="2">
    <source>
        <dbReference type="Proteomes" id="UP000299102"/>
    </source>
</evidence>
<evidence type="ECO:0000313" key="1">
    <source>
        <dbReference type="EMBL" id="GBP67822.1"/>
    </source>
</evidence>
<reference evidence="1 2" key="1">
    <citation type="journal article" date="2019" name="Commun. Biol.">
        <title>The bagworm genome reveals a unique fibroin gene that provides high tensile strength.</title>
        <authorList>
            <person name="Kono N."/>
            <person name="Nakamura H."/>
            <person name="Ohtoshi R."/>
            <person name="Tomita M."/>
            <person name="Numata K."/>
            <person name="Arakawa K."/>
        </authorList>
    </citation>
    <scope>NUCLEOTIDE SEQUENCE [LARGE SCALE GENOMIC DNA]</scope>
</reference>
<dbReference type="Proteomes" id="UP000299102">
    <property type="component" value="Unassembled WGS sequence"/>
</dbReference>
<dbReference type="GO" id="GO:0003964">
    <property type="term" value="F:RNA-directed DNA polymerase activity"/>
    <property type="evidence" value="ECO:0007669"/>
    <property type="project" value="UniProtKB-KW"/>
</dbReference>
<dbReference type="OrthoDB" id="10050074at2759"/>
<keyword evidence="1" id="KW-0548">Nucleotidyltransferase</keyword>